<feature type="domain" description="ENPP1-3/EXOG-like endonuclease/phosphodiesterase" evidence="9">
    <location>
        <begin position="40"/>
        <end position="250"/>
    </location>
</feature>
<dbReference type="KEGG" id="gfm:Enr17x_21200"/>
<accession>A0A518IAG1</accession>
<dbReference type="SMART" id="SM00477">
    <property type="entry name" value="NUC"/>
    <property type="match status" value="1"/>
</dbReference>
<keyword evidence="6" id="KW-0482">Metalloprotease</keyword>
<gene>
    <name evidence="11" type="primary">nucA</name>
    <name evidence="11" type="ORF">Enr17x_21200</name>
</gene>
<proteinExistence type="predicted"/>
<dbReference type="GO" id="GO:0007155">
    <property type="term" value="P:cell adhesion"/>
    <property type="evidence" value="ECO:0007669"/>
    <property type="project" value="InterPro"/>
</dbReference>
<dbReference type="InterPro" id="IPR020821">
    <property type="entry name" value="ENPP1-3/EXOG-like_nuc-like"/>
</dbReference>
<feature type="domain" description="DNA/RNA non-specific endonuclease/pyrophosphatase/phosphodiesterase" evidence="10">
    <location>
        <begin position="39"/>
        <end position="250"/>
    </location>
</feature>
<feature type="active site" description="Proton acceptor" evidence="7">
    <location>
        <position position="105"/>
    </location>
</feature>
<dbReference type="RefSeq" id="WP_145308325.1">
    <property type="nucleotide sequence ID" value="NZ_CP037452.1"/>
</dbReference>
<evidence type="ECO:0000256" key="8">
    <source>
        <dbReference type="PIRSR" id="PIRSR640255-2"/>
    </source>
</evidence>
<evidence type="ECO:0000256" key="2">
    <source>
        <dbReference type="ARBA" id="ARBA00022670"/>
    </source>
</evidence>
<dbReference type="GO" id="GO:0004519">
    <property type="term" value="F:endonuclease activity"/>
    <property type="evidence" value="ECO:0007669"/>
    <property type="project" value="TreeGrafter"/>
</dbReference>
<evidence type="ECO:0000259" key="10">
    <source>
        <dbReference type="SMART" id="SM00892"/>
    </source>
</evidence>
<reference evidence="11 12" key="1">
    <citation type="submission" date="2019-03" db="EMBL/GenBank/DDBJ databases">
        <title>Deep-cultivation of Planctomycetes and their phenomic and genomic characterization uncovers novel biology.</title>
        <authorList>
            <person name="Wiegand S."/>
            <person name="Jogler M."/>
            <person name="Boedeker C."/>
            <person name="Pinto D."/>
            <person name="Vollmers J."/>
            <person name="Rivas-Marin E."/>
            <person name="Kohn T."/>
            <person name="Peeters S.H."/>
            <person name="Heuer A."/>
            <person name="Rast P."/>
            <person name="Oberbeckmann S."/>
            <person name="Bunk B."/>
            <person name="Jeske O."/>
            <person name="Meyerdierks A."/>
            <person name="Storesund J.E."/>
            <person name="Kallscheuer N."/>
            <person name="Luecker S."/>
            <person name="Lage O.M."/>
            <person name="Pohl T."/>
            <person name="Merkel B.J."/>
            <person name="Hornburger P."/>
            <person name="Mueller R.-W."/>
            <person name="Bruemmer F."/>
            <person name="Labrenz M."/>
            <person name="Spormann A.M."/>
            <person name="Op den Camp H."/>
            <person name="Overmann J."/>
            <person name="Amann R."/>
            <person name="Jetten M.S.M."/>
            <person name="Mascher T."/>
            <person name="Medema M.H."/>
            <person name="Devos D.P."/>
            <person name="Kaster A.-K."/>
            <person name="Ovreas L."/>
            <person name="Rohde M."/>
            <person name="Galperin M.Y."/>
            <person name="Jogler C."/>
        </authorList>
    </citation>
    <scope>NUCLEOTIDE SEQUENCE [LARGE SCALE GENOMIC DNA]</scope>
    <source>
        <strain evidence="11 12">Enr17</strain>
    </source>
</reference>
<keyword evidence="4 11" id="KW-0378">Hydrolase</keyword>
<evidence type="ECO:0000256" key="5">
    <source>
        <dbReference type="ARBA" id="ARBA00022833"/>
    </source>
</evidence>
<dbReference type="AlphaFoldDB" id="A0A518IAG1"/>
<evidence type="ECO:0000313" key="12">
    <source>
        <dbReference type="Proteomes" id="UP000318313"/>
    </source>
</evidence>
<evidence type="ECO:0000259" key="9">
    <source>
        <dbReference type="SMART" id="SM00477"/>
    </source>
</evidence>
<evidence type="ECO:0000256" key="4">
    <source>
        <dbReference type="ARBA" id="ARBA00022801"/>
    </source>
</evidence>
<organism evidence="11 12">
    <name type="scientific">Gimesia fumaroli</name>
    <dbReference type="NCBI Taxonomy" id="2527976"/>
    <lineage>
        <taxon>Bacteria</taxon>
        <taxon>Pseudomonadati</taxon>
        <taxon>Planctomycetota</taxon>
        <taxon>Planctomycetia</taxon>
        <taxon>Planctomycetales</taxon>
        <taxon>Planctomycetaceae</taxon>
        <taxon>Gimesia</taxon>
    </lineage>
</organism>
<sequence>MDYTSIHPSSINLAHLIDLHLWRGAPQNLDETRPIEILVNHGYVVGFSSDRLQPAWSAYRVAHADEDVDYDRPLSYYDDMRLSEEYRIGRKTFGRIGGIQLNVGHMTPNEVINRQFGRLAQLETFLMSNMSPQYASLNSGVWLKLETAIREIKDEQGKDHLWAIMGPVFGDNPPLINRGQGKHLPVPEHYFCLVVDPQIYPYDTLSKVAIDCFLIPQTAPRNSRPEDYPVTLEELEEITNLKFFASWARELPHEPLASTATVFPTESRLMKVLERKRSEELAMAKAEAVDTKADSIDELIEILKSEAEGIQAQRGTLIEEDLTRLRTIQHTISWLIRARDISPEEDERQGATLITYKITSDIGGKLEQGARTACNFWNRFVEPKQSIVIRLGIFTQNSNTIARAYKPYENNGIRYGRVEFNTKFLANYADDAIAGTIIHEIGHSLGIGFNKWSELFDRETGLFKSKAIRKLGTLEYMEVEREGGPGTAFSHWDELKFDKELMTGYKDHGEHVLPVTIDLMKILGHTVIERITEKTLLSDLLQDAASVMFSRQDEAKLLNLDYFEDTELLETIPHGR</sequence>
<feature type="binding site" evidence="8">
    <location>
        <position position="138"/>
    </location>
    <ligand>
        <name>Mg(2+)</name>
        <dbReference type="ChEBI" id="CHEBI:18420"/>
        <note>catalytic</note>
    </ligand>
</feature>
<keyword evidence="12" id="KW-1185">Reference proteome</keyword>
<dbReference type="GO" id="GO:0046872">
    <property type="term" value="F:metal ion binding"/>
    <property type="evidence" value="ECO:0007669"/>
    <property type="project" value="UniProtKB-KW"/>
</dbReference>
<dbReference type="PANTHER" id="PTHR13966:SF5">
    <property type="entry name" value="ENDONUCLEASE G, MITOCHONDRIAL"/>
    <property type="match status" value="1"/>
</dbReference>
<dbReference type="InterPro" id="IPR040255">
    <property type="entry name" value="Non-specific_endonuclease"/>
</dbReference>
<dbReference type="InterPro" id="IPR001577">
    <property type="entry name" value="Peptidase_M8"/>
</dbReference>
<dbReference type="SUPFAM" id="SSF55486">
    <property type="entry name" value="Metalloproteases ('zincins'), catalytic domain"/>
    <property type="match status" value="2"/>
</dbReference>
<dbReference type="GO" id="GO:0004222">
    <property type="term" value="F:metalloendopeptidase activity"/>
    <property type="evidence" value="ECO:0007669"/>
    <property type="project" value="InterPro"/>
</dbReference>
<dbReference type="PANTHER" id="PTHR13966">
    <property type="entry name" value="ENDONUCLEASE RELATED"/>
    <property type="match status" value="1"/>
</dbReference>
<dbReference type="Gene3D" id="3.90.132.10">
    <property type="entry name" value="Leishmanolysin , domain 2"/>
    <property type="match status" value="1"/>
</dbReference>
<dbReference type="SMART" id="SM00892">
    <property type="entry name" value="Endonuclease_NS"/>
    <property type="match status" value="1"/>
</dbReference>
<dbReference type="GO" id="GO:0006508">
    <property type="term" value="P:proteolysis"/>
    <property type="evidence" value="ECO:0007669"/>
    <property type="project" value="UniProtKB-KW"/>
</dbReference>
<evidence type="ECO:0000256" key="7">
    <source>
        <dbReference type="PIRSR" id="PIRSR640255-1"/>
    </source>
</evidence>
<comment type="cofactor">
    <cofactor evidence="1">
        <name>Zn(2+)</name>
        <dbReference type="ChEBI" id="CHEBI:29105"/>
    </cofactor>
</comment>
<evidence type="ECO:0000256" key="1">
    <source>
        <dbReference type="ARBA" id="ARBA00001947"/>
    </source>
</evidence>
<dbReference type="EC" id="3.1.30.-" evidence="11"/>
<dbReference type="Pfam" id="PF01457">
    <property type="entry name" value="Peptidase_M8"/>
    <property type="match status" value="1"/>
</dbReference>
<dbReference type="Gene3D" id="3.40.570.10">
    <property type="entry name" value="Extracellular Endonuclease, subunit A"/>
    <property type="match status" value="1"/>
</dbReference>
<dbReference type="GO" id="GO:0016020">
    <property type="term" value="C:membrane"/>
    <property type="evidence" value="ECO:0007669"/>
    <property type="project" value="InterPro"/>
</dbReference>
<dbReference type="Proteomes" id="UP000318313">
    <property type="component" value="Chromosome"/>
</dbReference>
<dbReference type="GO" id="GO:0003676">
    <property type="term" value="F:nucleic acid binding"/>
    <property type="evidence" value="ECO:0007669"/>
    <property type="project" value="InterPro"/>
</dbReference>
<dbReference type="InterPro" id="IPR001604">
    <property type="entry name" value="Endo_G_ENPP1-like_dom"/>
</dbReference>
<dbReference type="InterPro" id="IPR044929">
    <property type="entry name" value="DNA/RNA_non-sp_Endonuclease_sf"/>
</dbReference>
<evidence type="ECO:0000256" key="6">
    <source>
        <dbReference type="ARBA" id="ARBA00023049"/>
    </source>
</evidence>
<evidence type="ECO:0000313" key="11">
    <source>
        <dbReference type="EMBL" id="QDV50084.1"/>
    </source>
</evidence>
<dbReference type="InterPro" id="IPR044925">
    <property type="entry name" value="His-Me_finger_sf"/>
</dbReference>
<evidence type="ECO:0000256" key="3">
    <source>
        <dbReference type="ARBA" id="ARBA00022723"/>
    </source>
</evidence>
<dbReference type="OrthoDB" id="9801679at2"/>
<dbReference type="SUPFAM" id="SSF54060">
    <property type="entry name" value="His-Me finger endonucleases"/>
    <property type="match status" value="1"/>
</dbReference>
<keyword evidence="5" id="KW-0862">Zinc</keyword>
<keyword evidence="3 8" id="KW-0479">Metal-binding</keyword>
<name>A0A518IAG1_9PLAN</name>
<protein>
    <submittedName>
        <fullName evidence="11">Nuclease</fullName>
        <ecNumber evidence="11">3.1.30.-</ecNumber>
    </submittedName>
</protein>
<dbReference type="InterPro" id="IPR024079">
    <property type="entry name" value="MetalloPept_cat_dom_sf"/>
</dbReference>
<dbReference type="Pfam" id="PF01223">
    <property type="entry name" value="Endonuclease_NS"/>
    <property type="match status" value="1"/>
</dbReference>
<dbReference type="EMBL" id="CP037452">
    <property type="protein sequence ID" value="QDV50084.1"/>
    <property type="molecule type" value="Genomic_DNA"/>
</dbReference>
<keyword evidence="2" id="KW-0645">Protease</keyword>
<dbReference type="Gene3D" id="3.40.390.10">
    <property type="entry name" value="Collagenase (Catalytic Domain)"/>
    <property type="match status" value="1"/>
</dbReference>